<evidence type="ECO:0000256" key="3">
    <source>
        <dbReference type="ARBA" id="ARBA00022475"/>
    </source>
</evidence>
<evidence type="ECO:0000256" key="7">
    <source>
        <dbReference type="SAM" id="MobiDB-lite"/>
    </source>
</evidence>
<dbReference type="RefSeq" id="XP_016210614.1">
    <property type="nucleotide sequence ID" value="XM_016361535.1"/>
</dbReference>
<dbReference type="STRING" id="253628.A0A0D2A2Y3"/>
<evidence type="ECO:0000256" key="5">
    <source>
        <dbReference type="ARBA" id="ARBA00022989"/>
    </source>
</evidence>
<feature type="domain" description="Citrate transporter-like" evidence="9">
    <location>
        <begin position="119"/>
        <end position="371"/>
    </location>
</feature>
<organism evidence="10 11">
    <name type="scientific">Verruconis gallopava</name>
    <dbReference type="NCBI Taxonomy" id="253628"/>
    <lineage>
        <taxon>Eukaryota</taxon>
        <taxon>Fungi</taxon>
        <taxon>Dikarya</taxon>
        <taxon>Ascomycota</taxon>
        <taxon>Pezizomycotina</taxon>
        <taxon>Dothideomycetes</taxon>
        <taxon>Pleosporomycetidae</taxon>
        <taxon>Venturiales</taxon>
        <taxon>Sympoventuriaceae</taxon>
        <taxon>Verruconis</taxon>
    </lineage>
</organism>
<feature type="transmembrane region" description="Helical" evidence="8">
    <location>
        <begin position="122"/>
        <end position="142"/>
    </location>
</feature>
<dbReference type="InterPro" id="IPR004680">
    <property type="entry name" value="Cit_transptr-like_dom"/>
</dbReference>
<name>A0A0D2A2Y3_9PEZI</name>
<dbReference type="PANTHER" id="PTHR43302">
    <property type="entry name" value="TRANSPORTER ARSB-RELATED"/>
    <property type="match status" value="1"/>
</dbReference>
<dbReference type="InParanoid" id="A0A0D2A2Y3"/>
<sequence>MASDEPIDLNTGKIREWRSIVTLIVFVLTNLVILFPFHVPVFIPLPLWKACLRLVYGARIIPRPPAADSEDGGKWFKTLRFPINFVTAPLIADLFLLAILAIGRKEVHDGIIGSNHIVPYDIMIFFLSLAYIAISVDASGLIRWLAYKVLQWAGDVGHRLFFYLYAFFFGLGSFIGNDPIILSGTAFLAYMTRVSQNIEQPTAWIHTQFAIANIASAILVSSNPTNLVLAGAFDIKFLHYTANIIIPVIFTVIILFPFLMYIVFNDETLIPSSIKLHELSEAAKARLQSKPVNPNIPNARGTAEETENAENSEEGQVLSLEEILHPFLDKSGAAFSAFIMAATLVAILALNAAAQSSGEYPVFYVTLPAAMICFGFDLVSGWINRKETREIAQKGRRDVEEAKARAIVLEEMRTYSFESNEQNYVVSDEPKQLDDIATSELGHPSTQAQTDDPEKVSTRDFERRVQEKLAEMRRPEAKTLVSQMRRAWRWCQETFPTSSAVLTHLPFALVPFAFCMFVLVQALVTKGWVQVFAHGWDHWVNKTGTVGSIAGMGFLSTVLCNFAGTNIGTTILLSRIVQTWQAIHAQAGTTISDRTFWGTIYSMALGVNYGAFSAAFSGSLAGLLWRDILARKHIHVSGVQFARQNLPIIAIAMTVGCVVLVIEIYVIRDNAPYNA</sequence>
<keyword evidence="6 8" id="KW-0472">Membrane</keyword>
<feature type="transmembrane region" description="Helical" evidence="8">
    <location>
        <begin position="162"/>
        <end position="191"/>
    </location>
</feature>
<feature type="transmembrane region" description="Helical" evidence="8">
    <location>
        <begin position="81"/>
        <end position="102"/>
    </location>
</feature>
<dbReference type="AlphaFoldDB" id="A0A0D2A2Y3"/>
<keyword evidence="5 8" id="KW-1133">Transmembrane helix</keyword>
<evidence type="ECO:0000256" key="4">
    <source>
        <dbReference type="ARBA" id="ARBA00022692"/>
    </source>
</evidence>
<accession>A0A0D2A2Y3</accession>
<feature type="transmembrane region" description="Helical" evidence="8">
    <location>
        <begin position="600"/>
        <end position="625"/>
    </location>
</feature>
<proteinExistence type="predicted"/>
<keyword evidence="4 8" id="KW-0812">Transmembrane</keyword>
<evidence type="ECO:0000313" key="11">
    <source>
        <dbReference type="Proteomes" id="UP000053259"/>
    </source>
</evidence>
<evidence type="ECO:0000256" key="2">
    <source>
        <dbReference type="ARBA" id="ARBA00022448"/>
    </source>
</evidence>
<feature type="transmembrane region" description="Helical" evidence="8">
    <location>
        <begin position="20"/>
        <end position="39"/>
    </location>
</feature>
<feature type="transmembrane region" description="Helical" evidence="8">
    <location>
        <begin position="646"/>
        <end position="667"/>
    </location>
</feature>
<feature type="transmembrane region" description="Helical" evidence="8">
    <location>
        <begin position="360"/>
        <end position="379"/>
    </location>
</feature>
<feature type="transmembrane region" description="Helical" evidence="8">
    <location>
        <begin position="333"/>
        <end position="354"/>
    </location>
</feature>
<keyword evidence="11" id="KW-1185">Reference proteome</keyword>
<gene>
    <name evidence="10" type="ORF">PV09_07729</name>
</gene>
<feature type="transmembrane region" description="Helical" evidence="8">
    <location>
        <begin position="505"/>
        <end position="524"/>
    </location>
</feature>
<dbReference type="Proteomes" id="UP000053259">
    <property type="component" value="Unassembled WGS sequence"/>
</dbReference>
<dbReference type="GeneID" id="27315702"/>
<evidence type="ECO:0000256" key="8">
    <source>
        <dbReference type="SAM" id="Phobius"/>
    </source>
</evidence>
<keyword evidence="2" id="KW-0813">Transport</keyword>
<dbReference type="PANTHER" id="PTHR43302:SF5">
    <property type="entry name" value="TRANSPORTER ARSB-RELATED"/>
    <property type="match status" value="1"/>
</dbReference>
<evidence type="ECO:0000256" key="1">
    <source>
        <dbReference type="ARBA" id="ARBA00004651"/>
    </source>
</evidence>
<evidence type="ECO:0000313" key="10">
    <source>
        <dbReference type="EMBL" id="KIW00745.1"/>
    </source>
</evidence>
<dbReference type="Pfam" id="PF03600">
    <property type="entry name" value="CitMHS"/>
    <property type="match status" value="1"/>
</dbReference>
<keyword evidence="3" id="KW-1003">Cell membrane</keyword>
<dbReference type="EMBL" id="KN847560">
    <property type="protein sequence ID" value="KIW00745.1"/>
    <property type="molecule type" value="Genomic_DNA"/>
</dbReference>
<comment type="subcellular location">
    <subcellularLocation>
        <location evidence="1">Cell membrane</location>
        <topology evidence="1">Multi-pass membrane protein</topology>
    </subcellularLocation>
</comment>
<reference evidence="10 11" key="1">
    <citation type="submission" date="2015-01" db="EMBL/GenBank/DDBJ databases">
        <title>The Genome Sequence of Ochroconis gallopava CBS43764.</title>
        <authorList>
            <consortium name="The Broad Institute Genomics Platform"/>
            <person name="Cuomo C."/>
            <person name="de Hoog S."/>
            <person name="Gorbushina A."/>
            <person name="Stielow B."/>
            <person name="Teixiera M."/>
            <person name="Abouelleil A."/>
            <person name="Chapman S.B."/>
            <person name="Priest M."/>
            <person name="Young S.K."/>
            <person name="Wortman J."/>
            <person name="Nusbaum C."/>
            <person name="Birren B."/>
        </authorList>
    </citation>
    <scope>NUCLEOTIDE SEQUENCE [LARGE SCALE GENOMIC DNA]</scope>
    <source>
        <strain evidence="10 11">CBS 43764</strain>
    </source>
</reference>
<evidence type="ECO:0000259" key="9">
    <source>
        <dbReference type="Pfam" id="PF03600"/>
    </source>
</evidence>
<dbReference type="GO" id="GO:0005886">
    <property type="term" value="C:plasma membrane"/>
    <property type="evidence" value="ECO:0007669"/>
    <property type="project" value="UniProtKB-SubCell"/>
</dbReference>
<evidence type="ECO:0000256" key="6">
    <source>
        <dbReference type="ARBA" id="ARBA00023136"/>
    </source>
</evidence>
<dbReference type="OrthoDB" id="442352at2759"/>
<protein>
    <recommendedName>
        <fullName evidence="9">Citrate transporter-like domain-containing protein</fullName>
    </recommendedName>
</protein>
<feature type="region of interest" description="Disordered" evidence="7">
    <location>
        <begin position="292"/>
        <end position="311"/>
    </location>
</feature>
<dbReference type="VEuPathDB" id="FungiDB:PV09_07729"/>
<feature type="transmembrane region" description="Helical" evidence="8">
    <location>
        <begin position="240"/>
        <end position="264"/>
    </location>
</feature>
<dbReference type="GO" id="GO:0055085">
    <property type="term" value="P:transmembrane transport"/>
    <property type="evidence" value="ECO:0007669"/>
    <property type="project" value="InterPro"/>
</dbReference>